<reference evidence="1 2" key="1">
    <citation type="submission" date="2015-11" db="EMBL/GenBank/DDBJ databases">
        <title>Draft Genome Sequence of the Strain BR 10423 (Rhizobium sp.) isolated from nodules of Mimosa pudica.</title>
        <authorList>
            <person name="Barauna A.C."/>
            <person name="Zilli J.E."/>
            <person name="Simoes-Araujo J.L."/>
            <person name="Reis V.M."/>
            <person name="James E.K."/>
            <person name="Reis F.B.Jr."/>
            <person name="Rouws L.F."/>
            <person name="Passos S.R."/>
            <person name="Gois S.R."/>
        </authorList>
    </citation>
    <scope>NUCLEOTIDE SEQUENCE [LARGE SCALE GENOMIC DNA]</scope>
    <source>
        <strain evidence="1 2">BR10423</strain>
    </source>
</reference>
<keyword evidence="2" id="KW-1185">Reference proteome</keyword>
<organism evidence="1 2">
    <name type="scientific">Rhizobium altiplani</name>
    <dbReference type="NCBI Taxonomy" id="1864509"/>
    <lineage>
        <taxon>Bacteria</taxon>
        <taxon>Pseudomonadati</taxon>
        <taxon>Pseudomonadota</taxon>
        <taxon>Alphaproteobacteria</taxon>
        <taxon>Hyphomicrobiales</taxon>
        <taxon>Rhizobiaceae</taxon>
        <taxon>Rhizobium/Agrobacterium group</taxon>
        <taxon>Rhizobium</taxon>
    </lineage>
</organism>
<protein>
    <recommendedName>
        <fullName evidence="3">Phage tail protein</fullName>
    </recommendedName>
</protein>
<dbReference type="RefSeq" id="WP_062374772.1">
    <property type="nucleotide sequence ID" value="NZ_LNCD01000137.1"/>
</dbReference>
<sequence>MGQNFGGRITMRLSTGETFALRGALNLNTAGQTNEAVTNQDGSVDRVGTVKDRRAEISFADKGIDYDALMKADRFNVTLIEEFTGVTHYLTDSFVVGDPQQNRVNGEVTGLSVSAEKYNRSNA</sequence>
<dbReference type="Pfam" id="PF10618">
    <property type="entry name" value="Tail_tube"/>
    <property type="match status" value="1"/>
</dbReference>
<comment type="caution">
    <text evidence="1">The sequence shown here is derived from an EMBL/GenBank/DDBJ whole genome shotgun (WGS) entry which is preliminary data.</text>
</comment>
<accession>A0A109J4H1</accession>
<evidence type="ECO:0000313" key="2">
    <source>
        <dbReference type="Proteomes" id="UP000068164"/>
    </source>
</evidence>
<dbReference type="InterPro" id="IPR019596">
    <property type="entry name" value="Phage_Mu_GpM_tail_tub"/>
</dbReference>
<dbReference type="AlphaFoldDB" id="A0A109J4H1"/>
<dbReference type="EMBL" id="LNCD01000137">
    <property type="protein sequence ID" value="KWV42129.1"/>
    <property type="molecule type" value="Genomic_DNA"/>
</dbReference>
<gene>
    <name evidence="1" type="ORF">AS026_21205</name>
</gene>
<dbReference type="OrthoDB" id="8161260at2"/>
<dbReference type="Proteomes" id="UP000068164">
    <property type="component" value="Unassembled WGS sequence"/>
</dbReference>
<proteinExistence type="predicted"/>
<name>A0A109J4H1_9HYPH</name>
<evidence type="ECO:0008006" key="3">
    <source>
        <dbReference type="Google" id="ProtNLM"/>
    </source>
</evidence>
<evidence type="ECO:0000313" key="1">
    <source>
        <dbReference type="EMBL" id="KWV42129.1"/>
    </source>
</evidence>